<dbReference type="RefSeq" id="WP_309086083.1">
    <property type="nucleotide sequence ID" value="NZ_QGTZ01000005.1"/>
</dbReference>
<dbReference type="PANTHER" id="PTHR34220:SF7">
    <property type="entry name" value="SENSOR HISTIDINE KINASE YPDA"/>
    <property type="match status" value="1"/>
</dbReference>
<dbReference type="PANTHER" id="PTHR34220">
    <property type="entry name" value="SENSOR HISTIDINE KINASE YPDA"/>
    <property type="match status" value="1"/>
</dbReference>
<dbReference type="Proteomes" id="UP000247078">
    <property type="component" value="Unassembled WGS sequence"/>
</dbReference>
<feature type="transmembrane region" description="Helical" evidence="7">
    <location>
        <begin position="287"/>
        <end position="306"/>
    </location>
</feature>
<dbReference type="PROSITE" id="PS50885">
    <property type="entry name" value="HAMP"/>
    <property type="match status" value="1"/>
</dbReference>
<comment type="caution">
    <text evidence="9">The sequence shown here is derived from an EMBL/GenBank/DDBJ whole genome shotgun (WGS) entry which is preliminary data.</text>
</comment>
<dbReference type="Gene3D" id="6.10.340.10">
    <property type="match status" value="1"/>
</dbReference>
<dbReference type="InterPro" id="IPR003594">
    <property type="entry name" value="HATPase_dom"/>
</dbReference>
<keyword evidence="3" id="KW-0597">Phosphoprotein</keyword>
<dbReference type="InterPro" id="IPR036890">
    <property type="entry name" value="HATPase_C_sf"/>
</dbReference>
<dbReference type="GO" id="GO:0000155">
    <property type="term" value="F:phosphorelay sensor kinase activity"/>
    <property type="evidence" value="ECO:0007669"/>
    <property type="project" value="InterPro"/>
</dbReference>
<keyword evidence="4" id="KW-0808">Transferase</keyword>
<dbReference type="SUPFAM" id="SSF158472">
    <property type="entry name" value="HAMP domain-like"/>
    <property type="match status" value="1"/>
</dbReference>
<evidence type="ECO:0000256" key="5">
    <source>
        <dbReference type="ARBA" id="ARBA00022777"/>
    </source>
</evidence>
<dbReference type="InterPro" id="IPR003660">
    <property type="entry name" value="HAMP_dom"/>
</dbReference>
<dbReference type="EMBL" id="QGTZ01000005">
    <property type="protein sequence ID" value="PWW41009.1"/>
    <property type="molecule type" value="Genomic_DNA"/>
</dbReference>
<comment type="subcellular location">
    <subcellularLocation>
        <location evidence="1">Cell membrane</location>
        <topology evidence="1">Multi-pass membrane protein</topology>
    </subcellularLocation>
</comment>
<proteinExistence type="predicted"/>
<keyword evidence="6 7" id="KW-0472">Membrane</keyword>
<evidence type="ECO:0000256" key="4">
    <source>
        <dbReference type="ARBA" id="ARBA00022679"/>
    </source>
</evidence>
<dbReference type="GO" id="GO:0005886">
    <property type="term" value="C:plasma membrane"/>
    <property type="evidence" value="ECO:0007669"/>
    <property type="project" value="UniProtKB-SubCell"/>
</dbReference>
<sequence>MKLNFFNNIRIRDKMLILYLFFVLVPVILTNVIFYQVTIANVKSQRMADLSKGMEQIRSQFMGEIRNAADFSSSFYTDSILNDMLDVNYTNPVQYIEAYDSYLRKILNTYYSGYRSLQGLTIYVDNKSVLPSGGVEFLTEEVRQSEPYKLLANSEHSAPLLMRSGPEGNRQTFSILRKLNYYEALPGWKEKFVRLDLKPSTIRQIFTNLNVQGNLYLINPAGQIDYSTDSGIPWTSQLVNYSEVMEQQSKKEFEMAYPLSGEMEGWNINGVFNESEIYKELGKPSHLVVVLACINLILPTWIIIWMTRTIHVRLARILKHMEKVKHQRFEPIRQPESSDEIGQLTAEFNRMTMTIHRLINDVYVADIQHKNLELQRRHAQLNALQSQINPHFLFNALETIRMRSLMKDEDETARIIYHMAKIFRNALTWNRDKVSIREELEYVTCFLEIQKYRFGHKLNYTIDLDPEAADCSIPKMTLLPFVENASIHGIEPLKEGGEIRLCIRRTGTQLICVVEDSGAGMTEDKRNQLLSYVETEDAMGDRVGVQNVIYRLKLIYDSRFHIQIDSAAREGTRVEIGLPLEDSSNGQYIIHPKA</sequence>
<gene>
    <name evidence="9" type="ORF">DET56_105285</name>
</gene>
<dbReference type="InterPro" id="IPR050640">
    <property type="entry name" value="Bact_2-comp_sensor_kinase"/>
</dbReference>
<dbReference type="SMART" id="SM00304">
    <property type="entry name" value="HAMP"/>
    <property type="match status" value="1"/>
</dbReference>
<dbReference type="Pfam" id="PF06580">
    <property type="entry name" value="His_kinase"/>
    <property type="match status" value="1"/>
</dbReference>
<evidence type="ECO:0000256" key="2">
    <source>
        <dbReference type="ARBA" id="ARBA00022475"/>
    </source>
</evidence>
<keyword evidence="7" id="KW-0812">Transmembrane</keyword>
<evidence type="ECO:0000313" key="9">
    <source>
        <dbReference type="EMBL" id="PWW41009.1"/>
    </source>
</evidence>
<organism evidence="9 10">
    <name type="scientific">Paenibacillus pabuli</name>
    <dbReference type="NCBI Taxonomy" id="1472"/>
    <lineage>
        <taxon>Bacteria</taxon>
        <taxon>Bacillati</taxon>
        <taxon>Bacillota</taxon>
        <taxon>Bacilli</taxon>
        <taxon>Bacillales</taxon>
        <taxon>Paenibacillaceae</taxon>
        <taxon>Paenibacillus</taxon>
    </lineage>
</organism>
<dbReference type="CDD" id="cd06225">
    <property type="entry name" value="HAMP"/>
    <property type="match status" value="1"/>
</dbReference>
<protein>
    <submittedName>
        <fullName evidence="9">Two-component system sensor histidine kinase YesM</fullName>
    </submittedName>
</protein>
<dbReference type="InterPro" id="IPR010559">
    <property type="entry name" value="Sig_transdc_His_kin_internal"/>
</dbReference>
<evidence type="ECO:0000256" key="1">
    <source>
        <dbReference type="ARBA" id="ARBA00004651"/>
    </source>
</evidence>
<name>A0A855Y977_9BACL</name>
<accession>A0A855Y977</accession>
<evidence type="ECO:0000256" key="3">
    <source>
        <dbReference type="ARBA" id="ARBA00022553"/>
    </source>
</evidence>
<evidence type="ECO:0000256" key="6">
    <source>
        <dbReference type="ARBA" id="ARBA00023136"/>
    </source>
</evidence>
<evidence type="ECO:0000256" key="7">
    <source>
        <dbReference type="SAM" id="Phobius"/>
    </source>
</evidence>
<dbReference type="AlphaFoldDB" id="A0A855Y977"/>
<keyword evidence="7" id="KW-1133">Transmembrane helix</keyword>
<feature type="domain" description="HAMP" evidence="8">
    <location>
        <begin position="308"/>
        <end position="360"/>
    </location>
</feature>
<dbReference type="Pfam" id="PF02518">
    <property type="entry name" value="HATPase_c"/>
    <property type="match status" value="1"/>
</dbReference>
<dbReference type="Pfam" id="PF00672">
    <property type="entry name" value="HAMP"/>
    <property type="match status" value="1"/>
</dbReference>
<feature type="transmembrane region" description="Helical" evidence="7">
    <location>
        <begin position="16"/>
        <end position="37"/>
    </location>
</feature>
<dbReference type="Gene3D" id="3.30.565.10">
    <property type="entry name" value="Histidine kinase-like ATPase, C-terminal domain"/>
    <property type="match status" value="1"/>
</dbReference>
<reference evidence="9 10" key="1">
    <citation type="submission" date="2018-05" db="EMBL/GenBank/DDBJ databases">
        <title>Freshwater and sediment microbial communities from various areas in North America, analyzing microbe dynamics in response to fracking.</title>
        <authorList>
            <person name="Lamendella R."/>
        </authorList>
    </citation>
    <scope>NUCLEOTIDE SEQUENCE [LARGE SCALE GENOMIC DNA]</scope>
    <source>
        <strain evidence="9 10">DB-3</strain>
    </source>
</reference>
<dbReference type="SUPFAM" id="SSF55874">
    <property type="entry name" value="ATPase domain of HSP90 chaperone/DNA topoisomerase II/histidine kinase"/>
    <property type="match status" value="1"/>
</dbReference>
<evidence type="ECO:0000259" key="8">
    <source>
        <dbReference type="PROSITE" id="PS50885"/>
    </source>
</evidence>
<evidence type="ECO:0000313" key="10">
    <source>
        <dbReference type="Proteomes" id="UP000247078"/>
    </source>
</evidence>
<keyword evidence="2" id="KW-1003">Cell membrane</keyword>
<keyword evidence="5 9" id="KW-0418">Kinase</keyword>